<keyword evidence="8" id="KW-0010">Activator</keyword>
<evidence type="ECO:0000313" key="17">
    <source>
        <dbReference type="Proteomes" id="UP000622362"/>
    </source>
</evidence>
<evidence type="ECO:0000256" key="8">
    <source>
        <dbReference type="ARBA" id="ARBA00023159"/>
    </source>
</evidence>
<evidence type="ECO:0000256" key="2">
    <source>
        <dbReference type="ARBA" id="ARBA00022490"/>
    </source>
</evidence>
<keyword evidence="6" id="KW-0843">Virulence</keyword>
<evidence type="ECO:0000256" key="3">
    <source>
        <dbReference type="ARBA" id="ARBA00022553"/>
    </source>
</evidence>
<dbReference type="CDD" id="cd17574">
    <property type="entry name" value="REC_OmpR"/>
    <property type="match status" value="1"/>
</dbReference>
<dbReference type="InterPro" id="IPR001789">
    <property type="entry name" value="Sig_transdc_resp-reg_receiver"/>
</dbReference>
<dbReference type="Gene3D" id="6.10.250.690">
    <property type="match status" value="1"/>
</dbReference>
<evidence type="ECO:0000256" key="1">
    <source>
        <dbReference type="ARBA" id="ARBA00004496"/>
    </source>
</evidence>
<dbReference type="Pfam" id="PF00486">
    <property type="entry name" value="Trans_reg_C"/>
    <property type="match status" value="1"/>
</dbReference>
<dbReference type="PANTHER" id="PTHR48111:SF49">
    <property type="entry name" value="HEME RESPONSE REGULATOR HSSR"/>
    <property type="match status" value="1"/>
</dbReference>
<gene>
    <name evidence="16" type="ORF">I3V53_12935</name>
</gene>
<dbReference type="CDD" id="cd00383">
    <property type="entry name" value="trans_reg_C"/>
    <property type="match status" value="1"/>
</dbReference>
<sequence length="224" mass="26062">MIKCLIVDDDPKLLHYVSKHLEADHIKTVTHSSGEQALKYLNHHLVDIAVVDIMMTGMDGFELCQLLKDRYQLPVIMLTARDALSDKERAFVSGTDDYVTKPFEIKELLFRIRAVLRRYQINIQNKIEIGNVSLNDEFMEVSVESKKMNLPTKEFQLLFLLCTHPRQIFTRESIIEKIWGFDYAGDERTVDVHIKRLRARLKKLEATIEIQTVRGQGYKVNKDV</sequence>
<evidence type="ECO:0000256" key="12">
    <source>
        <dbReference type="PROSITE-ProRule" id="PRU00169"/>
    </source>
</evidence>
<dbReference type="InterPro" id="IPR039420">
    <property type="entry name" value="WalR-like"/>
</dbReference>
<evidence type="ECO:0000256" key="4">
    <source>
        <dbReference type="ARBA" id="ARBA00023012"/>
    </source>
</evidence>
<keyword evidence="4" id="KW-0902">Two-component regulatory system</keyword>
<evidence type="ECO:0000256" key="5">
    <source>
        <dbReference type="ARBA" id="ARBA00023015"/>
    </source>
</evidence>
<dbReference type="GO" id="GO:0032993">
    <property type="term" value="C:protein-DNA complex"/>
    <property type="evidence" value="ECO:0007669"/>
    <property type="project" value="TreeGrafter"/>
</dbReference>
<keyword evidence="9" id="KW-0804">Transcription</keyword>
<feature type="domain" description="Response regulatory" evidence="14">
    <location>
        <begin position="3"/>
        <end position="116"/>
    </location>
</feature>
<keyword evidence="5" id="KW-0805">Transcription regulation</keyword>
<comment type="function">
    <text evidence="10">Member of the two-component regulatory system HssS/HssR involved in intracellular heme homeostasis and tempering of staphylococcal virulence. Phosphorylated HssR binds to a direct repeat sequence within hrtAB promoter and activates the expression of hrtAB, an efflux pump, in response to extracellular heme, hemin, hemoglobin or blood.</text>
</comment>
<proteinExistence type="predicted"/>
<evidence type="ECO:0000259" key="14">
    <source>
        <dbReference type="PROSITE" id="PS50110"/>
    </source>
</evidence>
<name>A0A8I1BDR6_STAEP</name>
<dbReference type="GO" id="GO:0005829">
    <property type="term" value="C:cytosol"/>
    <property type="evidence" value="ECO:0007669"/>
    <property type="project" value="TreeGrafter"/>
</dbReference>
<dbReference type="GO" id="GO:0000156">
    <property type="term" value="F:phosphorelay response regulator activity"/>
    <property type="evidence" value="ECO:0007669"/>
    <property type="project" value="TreeGrafter"/>
</dbReference>
<dbReference type="SMART" id="SM00862">
    <property type="entry name" value="Trans_reg_C"/>
    <property type="match status" value="1"/>
</dbReference>
<dbReference type="EMBL" id="JADPYN010000067">
    <property type="protein sequence ID" value="MBF9304942.1"/>
    <property type="molecule type" value="Genomic_DNA"/>
</dbReference>
<dbReference type="PROSITE" id="PS51755">
    <property type="entry name" value="OMPR_PHOB"/>
    <property type="match status" value="1"/>
</dbReference>
<evidence type="ECO:0000256" key="13">
    <source>
        <dbReference type="PROSITE-ProRule" id="PRU01091"/>
    </source>
</evidence>
<keyword evidence="2" id="KW-0963">Cytoplasm</keyword>
<dbReference type="SMART" id="SM00448">
    <property type="entry name" value="REC"/>
    <property type="match status" value="1"/>
</dbReference>
<dbReference type="PANTHER" id="PTHR48111">
    <property type="entry name" value="REGULATOR OF RPOS"/>
    <property type="match status" value="1"/>
</dbReference>
<evidence type="ECO:0000256" key="11">
    <source>
        <dbReference type="ARBA" id="ARBA00039976"/>
    </source>
</evidence>
<dbReference type="InterPro" id="IPR001867">
    <property type="entry name" value="OmpR/PhoB-type_DNA-bd"/>
</dbReference>
<dbReference type="GO" id="GO:0000976">
    <property type="term" value="F:transcription cis-regulatory region binding"/>
    <property type="evidence" value="ECO:0007669"/>
    <property type="project" value="TreeGrafter"/>
</dbReference>
<protein>
    <recommendedName>
        <fullName evidence="11">Heme response regulator HssR</fullName>
    </recommendedName>
</protein>
<feature type="DNA-binding region" description="OmpR/PhoB-type" evidence="13">
    <location>
        <begin position="124"/>
        <end position="222"/>
    </location>
</feature>
<evidence type="ECO:0000256" key="10">
    <source>
        <dbReference type="ARBA" id="ARBA00037471"/>
    </source>
</evidence>
<dbReference type="InterPro" id="IPR011006">
    <property type="entry name" value="CheY-like_superfamily"/>
</dbReference>
<evidence type="ECO:0000259" key="15">
    <source>
        <dbReference type="PROSITE" id="PS51755"/>
    </source>
</evidence>
<dbReference type="FunFam" id="1.10.10.10:FF:000018">
    <property type="entry name" value="DNA-binding response regulator ResD"/>
    <property type="match status" value="1"/>
</dbReference>
<dbReference type="Gene3D" id="1.10.10.10">
    <property type="entry name" value="Winged helix-like DNA-binding domain superfamily/Winged helix DNA-binding domain"/>
    <property type="match status" value="1"/>
</dbReference>
<evidence type="ECO:0000256" key="9">
    <source>
        <dbReference type="ARBA" id="ARBA00023163"/>
    </source>
</evidence>
<accession>A0A8I1BDR6</accession>
<dbReference type="Pfam" id="PF00072">
    <property type="entry name" value="Response_reg"/>
    <property type="match status" value="1"/>
</dbReference>
<evidence type="ECO:0000256" key="7">
    <source>
        <dbReference type="ARBA" id="ARBA00023125"/>
    </source>
</evidence>
<dbReference type="RefSeq" id="WP_049415276.1">
    <property type="nucleotide sequence ID" value="NZ_JADPYN010000067.1"/>
</dbReference>
<dbReference type="Gene3D" id="3.40.50.2300">
    <property type="match status" value="1"/>
</dbReference>
<keyword evidence="7 13" id="KW-0238">DNA-binding</keyword>
<comment type="subcellular location">
    <subcellularLocation>
        <location evidence="1">Cytoplasm</location>
    </subcellularLocation>
</comment>
<dbReference type="GO" id="GO:0006355">
    <property type="term" value="P:regulation of DNA-templated transcription"/>
    <property type="evidence" value="ECO:0007669"/>
    <property type="project" value="InterPro"/>
</dbReference>
<dbReference type="Proteomes" id="UP000622362">
    <property type="component" value="Unassembled WGS sequence"/>
</dbReference>
<reference evidence="16" key="1">
    <citation type="submission" date="2020-11" db="EMBL/GenBank/DDBJ databases">
        <title>Molecular epidemiology and genomic profiles of multidrug-resistant bacteria collected from clinical sources in South Africa.</title>
        <authorList>
            <person name="Asante J."/>
            <person name="Amoako D.G."/>
        </authorList>
    </citation>
    <scope>NUCLEOTIDE SEQUENCE</scope>
    <source>
        <strain evidence="16">C68</strain>
    </source>
</reference>
<evidence type="ECO:0000313" key="16">
    <source>
        <dbReference type="EMBL" id="MBF9304942.1"/>
    </source>
</evidence>
<comment type="caution">
    <text evidence="16">The sequence shown here is derived from an EMBL/GenBank/DDBJ whole genome shotgun (WGS) entry which is preliminary data.</text>
</comment>
<evidence type="ECO:0000256" key="6">
    <source>
        <dbReference type="ARBA" id="ARBA00023026"/>
    </source>
</evidence>
<feature type="domain" description="OmpR/PhoB-type" evidence="15">
    <location>
        <begin position="124"/>
        <end position="222"/>
    </location>
</feature>
<keyword evidence="3 12" id="KW-0597">Phosphoprotein</keyword>
<organism evidence="16 17">
    <name type="scientific">Staphylococcus epidermidis</name>
    <dbReference type="NCBI Taxonomy" id="1282"/>
    <lineage>
        <taxon>Bacteria</taxon>
        <taxon>Bacillati</taxon>
        <taxon>Bacillota</taxon>
        <taxon>Bacilli</taxon>
        <taxon>Bacillales</taxon>
        <taxon>Staphylococcaceae</taxon>
        <taxon>Staphylococcus</taxon>
    </lineage>
</organism>
<dbReference type="AlphaFoldDB" id="A0A8I1BDR6"/>
<dbReference type="InterPro" id="IPR036388">
    <property type="entry name" value="WH-like_DNA-bd_sf"/>
</dbReference>
<feature type="modified residue" description="4-aspartylphosphate" evidence="12">
    <location>
        <position position="52"/>
    </location>
</feature>
<dbReference type="SUPFAM" id="SSF52172">
    <property type="entry name" value="CheY-like"/>
    <property type="match status" value="1"/>
</dbReference>
<dbReference type="PROSITE" id="PS50110">
    <property type="entry name" value="RESPONSE_REGULATORY"/>
    <property type="match status" value="1"/>
</dbReference>